<feature type="domain" description="SprT-like" evidence="1">
    <location>
        <begin position="4"/>
        <end position="151"/>
    </location>
</feature>
<evidence type="ECO:0000313" key="3">
    <source>
        <dbReference type="Proteomes" id="UP001316087"/>
    </source>
</evidence>
<protein>
    <submittedName>
        <fullName evidence="2">SprT family protein</fullName>
    </submittedName>
</protein>
<dbReference type="Proteomes" id="UP001316087">
    <property type="component" value="Unassembled WGS sequence"/>
</dbReference>
<dbReference type="InterPro" id="IPR006640">
    <property type="entry name" value="SprT-like_domain"/>
</dbReference>
<sequence>MTDEQAQQLVEQLSIQYFNRPFIHKAYFNSRLKSTGGRYMLTSHNIELNKKLYDHFGIVELEGIILHELCHYHLHILGMGYQHRDADFKNLLKRVGAPRFCSRIEPPITIKKKAVIYFYRCVKCGQDYKRRRKMDVSKYCCSICQGKIKFIKSEL</sequence>
<evidence type="ECO:0000313" key="2">
    <source>
        <dbReference type="EMBL" id="MCH7323625.1"/>
    </source>
</evidence>
<dbReference type="EMBL" id="JAKZFC010000009">
    <property type="protein sequence ID" value="MCH7323625.1"/>
    <property type="molecule type" value="Genomic_DNA"/>
</dbReference>
<dbReference type="InterPro" id="IPR035240">
    <property type="entry name" value="SprT_Zn_ribbon"/>
</dbReference>
<dbReference type="Pfam" id="PF17283">
    <property type="entry name" value="Zn_ribbon_SprT"/>
    <property type="match status" value="1"/>
</dbReference>
<gene>
    <name evidence="2" type="ORF">LZ480_17280</name>
</gene>
<keyword evidence="3" id="KW-1185">Reference proteome</keyword>
<dbReference type="SMART" id="SM00731">
    <property type="entry name" value="SprT"/>
    <property type="match status" value="1"/>
</dbReference>
<dbReference type="NCBIfam" id="NF003339">
    <property type="entry name" value="PRK04351.1"/>
    <property type="match status" value="1"/>
</dbReference>
<reference evidence="2 3" key="1">
    <citation type="submission" date="2022-03" db="EMBL/GenBank/DDBJ databases">
        <authorList>
            <person name="Jo J.-H."/>
            <person name="Im W.-T."/>
        </authorList>
    </citation>
    <scope>NUCLEOTIDE SEQUENCE [LARGE SCALE GENOMIC DNA]</scope>
    <source>
        <strain evidence="2 3">MA9</strain>
    </source>
</reference>
<dbReference type="Pfam" id="PF10263">
    <property type="entry name" value="SprT-like"/>
    <property type="match status" value="1"/>
</dbReference>
<organism evidence="2 3">
    <name type="scientific">Solibacillus palustris</name>
    <dbReference type="NCBI Taxonomy" id="2908203"/>
    <lineage>
        <taxon>Bacteria</taxon>
        <taxon>Bacillati</taxon>
        <taxon>Bacillota</taxon>
        <taxon>Bacilli</taxon>
        <taxon>Bacillales</taxon>
        <taxon>Caryophanaceae</taxon>
        <taxon>Solibacillus</taxon>
    </lineage>
</organism>
<dbReference type="Gene3D" id="3.30.2010.10">
    <property type="entry name" value="Metalloproteases ('zincins'), catalytic domain"/>
    <property type="match status" value="1"/>
</dbReference>
<name>A0ABS9UHJ6_9BACL</name>
<proteinExistence type="predicted"/>
<evidence type="ECO:0000259" key="1">
    <source>
        <dbReference type="SMART" id="SM00731"/>
    </source>
</evidence>
<dbReference type="RefSeq" id="WP_241370787.1">
    <property type="nucleotide sequence ID" value="NZ_JAKZFC010000009.1"/>
</dbReference>
<accession>A0ABS9UHJ6</accession>
<comment type="caution">
    <text evidence="2">The sequence shown here is derived from an EMBL/GenBank/DDBJ whole genome shotgun (WGS) entry which is preliminary data.</text>
</comment>